<dbReference type="InterPro" id="IPR033442">
    <property type="entry name" value="TmcA_tRNA_bind"/>
</dbReference>
<accession>A0ABX9AVD9</accession>
<feature type="binding site" evidence="9">
    <location>
        <position position="517"/>
    </location>
    <ligand>
        <name>acetyl-CoA</name>
        <dbReference type="ChEBI" id="CHEBI:57288"/>
    </ligand>
</feature>
<feature type="binding site" evidence="9">
    <location>
        <begin position="477"/>
        <end position="479"/>
    </location>
    <ligand>
        <name>acetyl-CoA</name>
        <dbReference type="ChEBI" id="CHEBI:57288"/>
    </ligand>
</feature>
<evidence type="ECO:0000259" key="11">
    <source>
        <dbReference type="Pfam" id="PF08351"/>
    </source>
</evidence>
<keyword evidence="3 9" id="KW-0808">Transferase</keyword>
<dbReference type="Pfam" id="PF05127">
    <property type="entry name" value="NAT10_TcmA_helicase"/>
    <property type="match status" value="1"/>
</dbReference>
<dbReference type="InterPro" id="IPR024914">
    <property type="entry name" value="tRNA_acetyltr_TmcA"/>
</dbReference>
<comment type="catalytic activity">
    <reaction evidence="9">
        <text>cytidine(34) in elongator tRNA(Met) + acetyl-CoA + ATP + H2O = N(4)-acetylcytidine(34) in elongator tRNA(Met) + ADP + phosphate + CoA + H(+)</text>
        <dbReference type="Rhea" id="RHEA:43788"/>
        <dbReference type="Rhea" id="RHEA-COMP:10693"/>
        <dbReference type="Rhea" id="RHEA-COMP:10694"/>
        <dbReference type="ChEBI" id="CHEBI:15377"/>
        <dbReference type="ChEBI" id="CHEBI:15378"/>
        <dbReference type="ChEBI" id="CHEBI:30616"/>
        <dbReference type="ChEBI" id="CHEBI:43474"/>
        <dbReference type="ChEBI" id="CHEBI:57287"/>
        <dbReference type="ChEBI" id="CHEBI:57288"/>
        <dbReference type="ChEBI" id="CHEBI:74900"/>
        <dbReference type="ChEBI" id="CHEBI:82748"/>
        <dbReference type="ChEBI" id="CHEBI:456216"/>
        <dbReference type="EC" id="2.3.1.193"/>
    </reaction>
</comment>
<evidence type="ECO:0000256" key="5">
    <source>
        <dbReference type="ARBA" id="ARBA00022741"/>
    </source>
</evidence>
<keyword evidence="6 9" id="KW-0067">ATP-binding</keyword>
<gene>
    <name evidence="9" type="primary">tmcA</name>
    <name evidence="14" type="ORF">K6K13_06015</name>
</gene>
<feature type="domain" description="tRNA(Met) cytidine acetyltransferase TmcA tRNA-binding" evidence="13">
    <location>
        <begin position="604"/>
        <end position="685"/>
    </location>
</feature>
<dbReference type="InterPro" id="IPR027417">
    <property type="entry name" value="P-loop_NTPase"/>
</dbReference>
<dbReference type="Gene3D" id="3.40.630.30">
    <property type="match status" value="1"/>
</dbReference>
<evidence type="ECO:0000256" key="6">
    <source>
        <dbReference type="ARBA" id="ARBA00022840"/>
    </source>
</evidence>
<evidence type="ECO:0000259" key="10">
    <source>
        <dbReference type="Pfam" id="PF05127"/>
    </source>
</evidence>
<evidence type="ECO:0000259" key="12">
    <source>
        <dbReference type="Pfam" id="PF13718"/>
    </source>
</evidence>
<keyword evidence="1 9" id="KW-0963">Cytoplasm</keyword>
<keyword evidence="7 9" id="KW-0694">RNA-binding</keyword>
<comment type="caution">
    <text evidence="9">Lacks conserved residue(s) required for the propagation of feature annotation.</text>
</comment>
<feature type="domain" description="TcmA/NAT10 helicase" evidence="10">
    <location>
        <begin position="201"/>
        <end position="346"/>
    </location>
</feature>
<feature type="binding site" evidence="9">
    <location>
        <position position="329"/>
    </location>
    <ligand>
        <name>ATP</name>
        <dbReference type="ChEBI" id="CHEBI:30616"/>
    </ligand>
</feature>
<keyword evidence="4 9" id="KW-0819">tRNA processing</keyword>
<dbReference type="Pfam" id="PF13718">
    <property type="entry name" value="GNAT_acetyltr_2"/>
    <property type="match status" value="1"/>
</dbReference>
<protein>
    <recommendedName>
        <fullName evidence="9">tRNA(Met) cytidine acetyltransferase TmcA</fullName>
        <ecNumber evidence="9">2.3.1.193</ecNumber>
    </recommendedName>
</protein>
<evidence type="ECO:0000313" key="15">
    <source>
        <dbReference type="Proteomes" id="UP000825886"/>
    </source>
</evidence>
<dbReference type="InterPro" id="IPR032672">
    <property type="entry name" value="TmcA/NAT10/Kre33"/>
</dbReference>
<dbReference type="Pfam" id="PF17176">
    <property type="entry name" value="tRNA_bind_3"/>
    <property type="match status" value="2"/>
</dbReference>
<evidence type="ECO:0000313" key="14">
    <source>
        <dbReference type="EMBL" id="QZN96950.1"/>
    </source>
</evidence>
<dbReference type="PANTHER" id="PTHR10925:SF5">
    <property type="entry name" value="RNA CYTIDINE ACETYLTRANSFERASE"/>
    <property type="match status" value="1"/>
</dbReference>
<keyword evidence="8 9" id="KW-0012">Acyltransferase</keyword>
<evidence type="ECO:0000256" key="9">
    <source>
        <dbReference type="HAMAP-Rule" id="MF_01886"/>
    </source>
</evidence>
<evidence type="ECO:0000256" key="2">
    <source>
        <dbReference type="ARBA" id="ARBA00022555"/>
    </source>
</evidence>
<dbReference type="EC" id="2.3.1.193" evidence="9"/>
<reference evidence="14 15" key="1">
    <citation type="submission" date="2021-08" db="EMBL/GenBank/DDBJ databases">
        <title>Culture and genomic analysis of Symbiopectobacterium purcellii sp. nov. gen. nov., isolated from the leafhopper Empoasca decipiens.</title>
        <authorList>
            <person name="Nadal-Jimenez P."/>
            <person name="Siozios S."/>
            <person name="Halliday N."/>
            <person name="Camara M."/>
            <person name="Hurst G.D.D."/>
        </authorList>
    </citation>
    <scope>NUCLEOTIDE SEQUENCE [LARGE SCALE GENOMIC DNA]</scope>
    <source>
        <strain evidence="14 15">SyEd1</strain>
    </source>
</reference>
<keyword evidence="2 9" id="KW-0820">tRNA-binding</keyword>
<keyword evidence="15" id="KW-1185">Reference proteome</keyword>
<dbReference type="InterPro" id="IPR016181">
    <property type="entry name" value="Acyl_CoA_acyltransferase"/>
</dbReference>
<dbReference type="Proteomes" id="UP000825886">
    <property type="component" value="Chromosome"/>
</dbReference>
<dbReference type="HAMAP" id="MF_01886">
    <property type="entry name" value="tRNA_acetyltr_TmcA"/>
    <property type="match status" value="1"/>
</dbReference>
<dbReference type="InterPro" id="IPR038321">
    <property type="entry name" value="TmcA_C_sf"/>
</dbReference>
<proteinExistence type="inferred from homology"/>
<dbReference type="SUPFAM" id="SSF52540">
    <property type="entry name" value="P-loop containing nucleoside triphosphate hydrolases"/>
    <property type="match status" value="1"/>
</dbReference>
<comment type="similarity">
    <text evidence="9">Belongs to the TmcA family.</text>
</comment>
<organism evidence="14 15">
    <name type="scientific">Symbiopectobacterium purcellii</name>
    <dbReference type="NCBI Taxonomy" id="2871826"/>
    <lineage>
        <taxon>Bacteria</taxon>
        <taxon>Pseudomonadati</taxon>
        <taxon>Pseudomonadota</taxon>
        <taxon>Gammaproteobacteria</taxon>
        <taxon>Enterobacterales</taxon>
        <taxon>Enterobacteriaceae</taxon>
    </lineage>
</organism>
<dbReference type="EMBL" id="CP081864">
    <property type="protein sequence ID" value="QZN96950.1"/>
    <property type="molecule type" value="Genomic_DNA"/>
</dbReference>
<dbReference type="PANTHER" id="PTHR10925">
    <property type="entry name" value="N-ACETYLTRANSFERASE 10"/>
    <property type="match status" value="1"/>
</dbReference>
<dbReference type="Gene3D" id="3.40.50.300">
    <property type="entry name" value="P-loop containing nucleotide triphosphate hydrolases"/>
    <property type="match status" value="1"/>
</dbReference>
<name>A0ABX9AVD9_9ENTR</name>
<feature type="binding site" evidence="9">
    <location>
        <position position="185"/>
    </location>
    <ligand>
        <name>ATP</name>
        <dbReference type="ChEBI" id="CHEBI:30616"/>
    </ligand>
</feature>
<evidence type="ECO:0000256" key="8">
    <source>
        <dbReference type="ARBA" id="ARBA00023315"/>
    </source>
</evidence>
<dbReference type="RefSeq" id="WP_222159963.1">
    <property type="nucleotide sequence ID" value="NZ_CP081864.1"/>
</dbReference>
<feature type="domain" description="tRNA(Met) cytidine acetyltransferase TmcA tRNA-binding" evidence="13">
    <location>
        <begin position="555"/>
        <end position="603"/>
    </location>
</feature>
<keyword evidence="5 9" id="KW-0547">Nucleotide-binding</keyword>
<comment type="subcellular location">
    <subcellularLocation>
        <location evidence="9">Cytoplasm</location>
    </subcellularLocation>
</comment>
<dbReference type="InterPro" id="IPR013562">
    <property type="entry name" value="TmcA/NAT10_N"/>
</dbReference>
<dbReference type="SUPFAM" id="SSF55729">
    <property type="entry name" value="Acyl-CoA N-acyltransferases (Nat)"/>
    <property type="match status" value="1"/>
</dbReference>
<feature type="domain" description="TmcA/NAT10 N-terminal" evidence="11">
    <location>
        <begin position="22"/>
        <end position="159"/>
    </location>
</feature>
<dbReference type="InterPro" id="IPR007807">
    <property type="entry name" value="TcmA/NAT10_helicase"/>
</dbReference>
<evidence type="ECO:0000256" key="3">
    <source>
        <dbReference type="ARBA" id="ARBA00022679"/>
    </source>
</evidence>
<dbReference type="InterPro" id="IPR000182">
    <property type="entry name" value="GNAT_dom"/>
</dbReference>
<evidence type="ECO:0000256" key="4">
    <source>
        <dbReference type="ARBA" id="ARBA00022694"/>
    </source>
</evidence>
<evidence type="ECO:0000259" key="13">
    <source>
        <dbReference type="Pfam" id="PF17176"/>
    </source>
</evidence>
<evidence type="ECO:0000256" key="7">
    <source>
        <dbReference type="ARBA" id="ARBA00022884"/>
    </source>
</evidence>
<comment type="function">
    <text evidence="9">Catalyzes the formation of N(4)-acetylcytidine (ac(4)C) at the wobble position of tRNA(Met), by using acetyl-CoA as an acetyl donor and ATP (or GTP).</text>
</comment>
<sequence length="704" mass="77533">MSELLTPNLLSADANGDPTLLQRVGARRLLVISGEVNWVQRQVEALCRQTPGDWLWLGGMHPDSIPFGKARMLLGQEYQHAVFDARIGLDVEALAIVAGTLRAGSWLLLLVPPWNTWAQQPDADSLRWSEQSQAIATPNFITHFQQQLLADEEITLWRQGEEGALKPLAPRAPWHPPSGDPTPQQQALLTRLQAAAPGVYVITAARGRGKSTLAGMLAAQCTGVCWVTSPSRDAAVQLLQYAGAELPFYAPDAVLAHCQSSSAPPLDWLLIDEAAAIPAPMLQALVSYFPRVLMLTTVQGYEGTGRGFLLKFCASLPQCDILTLDQPLRWAADDPLERFLDQALLFRDTFTDVDALNLGDARVPAVVTKCLATAWLSEPAGLHWYYALLCSAHYRTSPLDLRRLLDAPDMHLYGAQRGEALCGVAWWVDEGGLSPALAHEVWAGRRRPRGNLVAQSLAAHGDEWQAPCLRSRRISRIAVVAGQRRSGMGHALIAAQRDTASNEGIDFLSVSFGYQSELWAFWQACGFQLVRIGSHREASSGCYSAMAVLPISEEGRQLVRRAERRLAQEWTALRRLIPLALPLQLPASYRSILDDAEWRSLAGLDDAEWRSLAGFAFAHRGMEPTFAALTSLLARSGLPLPALRLLNAHPHDPERGVTRFSLSGKKALLQRWREETAQALAELDAATCARWQRWTQPGGFRLNK</sequence>
<dbReference type="Gene3D" id="1.20.120.890">
    <property type="entry name" value="tRNA(Met) cytidine acetyltransferase, tail domain"/>
    <property type="match status" value="1"/>
</dbReference>
<evidence type="ECO:0000256" key="1">
    <source>
        <dbReference type="ARBA" id="ARBA00022490"/>
    </source>
</evidence>
<dbReference type="Gene3D" id="3.40.50.11040">
    <property type="match status" value="1"/>
</dbReference>
<dbReference type="GO" id="GO:0016746">
    <property type="term" value="F:acyltransferase activity"/>
    <property type="evidence" value="ECO:0007669"/>
    <property type="project" value="UniProtKB-KW"/>
</dbReference>
<dbReference type="Pfam" id="PF08351">
    <property type="entry name" value="TmcA_N"/>
    <property type="match status" value="1"/>
</dbReference>
<feature type="domain" description="N-acetyltransferase" evidence="12">
    <location>
        <begin position="387"/>
        <end position="493"/>
    </location>
</feature>